<evidence type="ECO:0000313" key="2">
    <source>
        <dbReference type="Proteomes" id="UP000472372"/>
    </source>
</evidence>
<organism evidence="1 2">
    <name type="scientific">Pyrenophora teres f. teres</name>
    <dbReference type="NCBI Taxonomy" id="97479"/>
    <lineage>
        <taxon>Eukaryota</taxon>
        <taxon>Fungi</taxon>
        <taxon>Dikarya</taxon>
        <taxon>Ascomycota</taxon>
        <taxon>Pezizomycotina</taxon>
        <taxon>Dothideomycetes</taxon>
        <taxon>Pleosporomycetidae</taxon>
        <taxon>Pleosporales</taxon>
        <taxon>Pleosporineae</taxon>
        <taxon>Pleosporaceae</taxon>
        <taxon>Pyrenophora</taxon>
    </lineage>
</organism>
<protein>
    <submittedName>
        <fullName evidence="1">DUF3632 domain containing protein</fullName>
    </submittedName>
</protein>
<proteinExistence type="predicted"/>
<dbReference type="EMBL" id="HG992978">
    <property type="protein sequence ID" value="CAE7016030.1"/>
    <property type="molecule type" value="Genomic_DNA"/>
</dbReference>
<accession>A0A6S6VTW4</accession>
<dbReference type="InterPro" id="IPR022085">
    <property type="entry name" value="OpdG"/>
</dbReference>
<dbReference type="InterPro" id="IPR053204">
    <property type="entry name" value="Oxopyrrolidines_Biosynth-assoc"/>
</dbReference>
<evidence type="ECO:0000313" key="1">
    <source>
        <dbReference type="EMBL" id="CAE7016030.1"/>
    </source>
</evidence>
<dbReference type="PANTHER" id="PTHR38797">
    <property type="entry name" value="NUCLEAR PORE COMPLEX PROTEIN NUP85-RELATED"/>
    <property type="match status" value="1"/>
</dbReference>
<reference evidence="1" key="1">
    <citation type="submission" date="2021-02" db="EMBL/GenBank/DDBJ databases">
        <authorList>
            <person name="Syme A R."/>
            <person name="Syme A R."/>
            <person name="Moolhuijzen P."/>
        </authorList>
    </citation>
    <scope>NUCLEOTIDE SEQUENCE</scope>
    <source>
        <strain evidence="1">W1-1</strain>
    </source>
</reference>
<dbReference type="PANTHER" id="PTHR38797:SF4">
    <property type="entry name" value="NUCLEAR PORE COMPLEX PROTEIN NUP85"/>
    <property type="match status" value="1"/>
</dbReference>
<dbReference type="Proteomes" id="UP000472372">
    <property type="component" value="Chromosome 2"/>
</dbReference>
<dbReference type="Pfam" id="PF12311">
    <property type="entry name" value="DUF3632"/>
    <property type="match status" value="1"/>
</dbReference>
<gene>
    <name evidence="1" type="ORF">PTTW11_02893</name>
</gene>
<name>A0A6S6VTW4_9PLEO</name>
<dbReference type="AlphaFoldDB" id="A0A6S6VTW4"/>
<sequence length="299" mass="32946">MASIPSHTEQRVAFSEQHFRLSVDADIRQDPYTLIKRARMLIRNITNRYTNSDHDIGVFEVDLHDLWYLCIQAAKAIPEAEPAADQLACQVLRARSFGAMSRVGSGIGAASGEQAITSMQQRIWLDLPFLIDALQCAWAATSSDMTAVERRNLAGFTARLASFGIHTDELISCALSSFAKALETSSEAEIADQVPILVAWLQHGSFAILSASARGYASTKAQTVSTPGELFTRRNAEAGPAFTVARWDFWKQRFNELQQGLASDTAKQLQQCVGMMCSAEEMIGARCRARDDALKAYFL</sequence>